<dbReference type="GO" id="GO:0005886">
    <property type="term" value="C:plasma membrane"/>
    <property type="evidence" value="ECO:0007669"/>
    <property type="project" value="UniProtKB-SubCell"/>
</dbReference>
<evidence type="ECO:0000256" key="4">
    <source>
        <dbReference type="ARBA" id="ARBA00022475"/>
    </source>
</evidence>
<keyword evidence="10" id="KW-0067">ATP-binding</keyword>
<dbReference type="EMBL" id="PISE01000048">
    <property type="protein sequence ID" value="PKG22034.1"/>
    <property type="molecule type" value="Genomic_DNA"/>
</dbReference>
<keyword evidence="6" id="KW-0808">Transferase</keyword>
<dbReference type="InterPro" id="IPR004358">
    <property type="entry name" value="Sig_transdc_His_kin-like_C"/>
</dbReference>
<dbReference type="PANTHER" id="PTHR45528">
    <property type="entry name" value="SENSOR HISTIDINE KINASE CPXA"/>
    <property type="match status" value="1"/>
</dbReference>
<evidence type="ECO:0000256" key="7">
    <source>
        <dbReference type="ARBA" id="ARBA00022692"/>
    </source>
</evidence>
<dbReference type="InterPro" id="IPR003661">
    <property type="entry name" value="HisK_dim/P_dom"/>
</dbReference>
<dbReference type="InterPro" id="IPR005467">
    <property type="entry name" value="His_kinase_dom"/>
</dbReference>
<dbReference type="Gene3D" id="3.30.565.10">
    <property type="entry name" value="Histidine kinase-like ATPase, C-terminal domain"/>
    <property type="match status" value="1"/>
</dbReference>
<evidence type="ECO:0000256" key="11">
    <source>
        <dbReference type="ARBA" id="ARBA00022989"/>
    </source>
</evidence>
<keyword evidence="7 14" id="KW-0812">Transmembrane</keyword>
<dbReference type="Pfam" id="PF02518">
    <property type="entry name" value="HATPase_c"/>
    <property type="match status" value="1"/>
</dbReference>
<evidence type="ECO:0000259" key="16">
    <source>
        <dbReference type="PROSITE" id="PS50885"/>
    </source>
</evidence>
<feature type="domain" description="Histidine kinase" evidence="15">
    <location>
        <begin position="281"/>
        <end position="501"/>
    </location>
</feature>
<name>A0A2N0YXP1_9BACI</name>
<dbReference type="PROSITE" id="PS50109">
    <property type="entry name" value="HIS_KIN"/>
    <property type="match status" value="1"/>
</dbReference>
<dbReference type="InterPro" id="IPR036890">
    <property type="entry name" value="HATPase_C_sf"/>
</dbReference>
<dbReference type="SMART" id="SM00387">
    <property type="entry name" value="HATPase_c"/>
    <property type="match status" value="1"/>
</dbReference>
<reference evidence="17 18" key="1">
    <citation type="journal article" date="2003" name="Int. J. Syst. Evol. Microbiol.">
        <title>Bacillus nealsonii sp. nov., isolated from a spacecraft-assembly facility, whose spores are gamma-radiation resistant.</title>
        <authorList>
            <person name="Venkateswaran K."/>
            <person name="Kempf M."/>
            <person name="Chen F."/>
            <person name="Satomi M."/>
            <person name="Nicholson W."/>
            <person name="Kern R."/>
        </authorList>
    </citation>
    <scope>NUCLEOTIDE SEQUENCE [LARGE SCALE GENOMIC DNA]</scope>
    <source>
        <strain evidence="17 18">FO-92</strain>
    </source>
</reference>
<dbReference type="SMART" id="SM00304">
    <property type="entry name" value="HAMP"/>
    <property type="match status" value="1"/>
</dbReference>
<evidence type="ECO:0000259" key="15">
    <source>
        <dbReference type="PROSITE" id="PS50109"/>
    </source>
</evidence>
<sequence>MGGILKMEKLKHYVGWAINSTFKKNNKTKTPLLYYWTKRYLFTLVVGLIIIGVVSIFWIRHNALENKLELTKLVAQEISDRASDMELESISETRFPFLQDRQQFINNGQPLTIYIKTKTGEIISPTKERGPIDDSQQESLIQSMDLANKLTVKTIDFINNRKASVIISPIKKEGKITGSVYIIQPHDQLNHINREEYQLLGLLLTSLALLGWFVIYFLSKKMAKPVEDVAVGAQKLMSGNYDIRLNEEVQEKELHQLVLSFNELANRLQTLEGLRTQLLAGVTHELKTPITSVSALIQAVNDNIVSDDRKKEFLNMSLKEAKRLQSMVEDLLDFNSFSAGSIKVNLEKMNLQSILKEIVYQWEIVHSDALKNVELRYVSPEEGVFAMADSVRLQQIVVNLLNNSLHAIKGKSLGKLTIGLVCDENNAYISVEDNGYGIPNEEQAFIFERFYRGKNKKDVERGLGLGLPYSMLLAKAQNGYLSLQTSDGSTTIFLLKLPLVK</sequence>
<dbReference type="GO" id="GO:0005524">
    <property type="term" value="F:ATP binding"/>
    <property type="evidence" value="ECO:0007669"/>
    <property type="project" value="UniProtKB-KW"/>
</dbReference>
<evidence type="ECO:0000256" key="10">
    <source>
        <dbReference type="ARBA" id="ARBA00022840"/>
    </source>
</evidence>
<dbReference type="AlphaFoldDB" id="A0A2N0YXP1"/>
<dbReference type="InterPro" id="IPR003594">
    <property type="entry name" value="HATPase_dom"/>
</dbReference>
<keyword evidence="12" id="KW-0902">Two-component regulatory system</keyword>
<proteinExistence type="predicted"/>
<feature type="transmembrane region" description="Helical" evidence="14">
    <location>
        <begin position="40"/>
        <end position="59"/>
    </location>
</feature>
<accession>A0A2N0YXP1</accession>
<evidence type="ECO:0000313" key="18">
    <source>
        <dbReference type="Proteomes" id="UP000233375"/>
    </source>
</evidence>
<dbReference type="Gene3D" id="1.10.287.130">
    <property type="match status" value="1"/>
</dbReference>
<dbReference type="CDD" id="cd00075">
    <property type="entry name" value="HATPase"/>
    <property type="match status" value="1"/>
</dbReference>
<dbReference type="InterPro" id="IPR036097">
    <property type="entry name" value="HisK_dim/P_sf"/>
</dbReference>
<dbReference type="Pfam" id="PF00672">
    <property type="entry name" value="HAMP"/>
    <property type="match status" value="1"/>
</dbReference>
<dbReference type="SUPFAM" id="SSF55874">
    <property type="entry name" value="ATPase domain of HSP90 chaperone/DNA topoisomerase II/histidine kinase"/>
    <property type="match status" value="1"/>
</dbReference>
<dbReference type="SUPFAM" id="SSF47384">
    <property type="entry name" value="Homodimeric domain of signal transducing histidine kinase"/>
    <property type="match status" value="1"/>
</dbReference>
<dbReference type="Proteomes" id="UP000233375">
    <property type="component" value="Unassembled WGS sequence"/>
</dbReference>
<evidence type="ECO:0000256" key="12">
    <source>
        <dbReference type="ARBA" id="ARBA00023012"/>
    </source>
</evidence>
<dbReference type="Gene3D" id="6.10.340.10">
    <property type="match status" value="1"/>
</dbReference>
<evidence type="ECO:0000313" key="17">
    <source>
        <dbReference type="EMBL" id="PKG22034.1"/>
    </source>
</evidence>
<dbReference type="GO" id="GO:0000155">
    <property type="term" value="F:phosphorelay sensor kinase activity"/>
    <property type="evidence" value="ECO:0007669"/>
    <property type="project" value="InterPro"/>
</dbReference>
<keyword evidence="4" id="KW-1003">Cell membrane</keyword>
<gene>
    <name evidence="17" type="ORF">CWS01_19400</name>
</gene>
<dbReference type="PRINTS" id="PR00344">
    <property type="entry name" value="BCTRLSENSOR"/>
</dbReference>
<evidence type="ECO:0000256" key="3">
    <source>
        <dbReference type="ARBA" id="ARBA00012438"/>
    </source>
</evidence>
<dbReference type="EC" id="2.7.13.3" evidence="3"/>
<dbReference type="InterPro" id="IPR050398">
    <property type="entry name" value="HssS/ArlS-like"/>
</dbReference>
<feature type="transmembrane region" description="Helical" evidence="14">
    <location>
        <begin position="199"/>
        <end position="218"/>
    </location>
</feature>
<keyword evidence="5" id="KW-0597">Phosphoprotein</keyword>
<keyword evidence="9 17" id="KW-0418">Kinase</keyword>
<evidence type="ECO:0000256" key="1">
    <source>
        <dbReference type="ARBA" id="ARBA00000085"/>
    </source>
</evidence>
<evidence type="ECO:0000256" key="2">
    <source>
        <dbReference type="ARBA" id="ARBA00004651"/>
    </source>
</evidence>
<keyword evidence="8" id="KW-0547">Nucleotide-binding</keyword>
<evidence type="ECO:0000256" key="9">
    <source>
        <dbReference type="ARBA" id="ARBA00022777"/>
    </source>
</evidence>
<evidence type="ECO:0000256" key="5">
    <source>
        <dbReference type="ARBA" id="ARBA00022553"/>
    </source>
</evidence>
<dbReference type="PANTHER" id="PTHR45528:SF1">
    <property type="entry name" value="SENSOR HISTIDINE KINASE CPXA"/>
    <property type="match status" value="1"/>
</dbReference>
<keyword evidence="13 14" id="KW-0472">Membrane</keyword>
<comment type="catalytic activity">
    <reaction evidence="1">
        <text>ATP + protein L-histidine = ADP + protein N-phospho-L-histidine.</text>
        <dbReference type="EC" id="2.7.13.3"/>
    </reaction>
</comment>
<dbReference type="SMART" id="SM00388">
    <property type="entry name" value="HisKA"/>
    <property type="match status" value="1"/>
</dbReference>
<feature type="domain" description="HAMP" evidence="16">
    <location>
        <begin position="220"/>
        <end position="273"/>
    </location>
</feature>
<dbReference type="PROSITE" id="PS50885">
    <property type="entry name" value="HAMP"/>
    <property type="match status" value="1"/>
</dbReference>
<evidence type="ECO:0000256" key="13">
    <source>
        <dbReference type="ARBA" id="ARBA00023136"/>
    </source>
</evidence>
<dbReference type="Pfam" id="PF00512">
    <property type="entry name" value="HisKA"/>
    <property type="match status" value="1"/>
</dbReference>
<evidence type="ECO:0000256" key="6">
    <source>
        <dbReference type="ARBA" id="ARBA00022679"/>
    </source>
</evidence>
<comment type="subcellular location">
    <subcellularLocation>
        <location evidence="2">Cell membrane</location>
        <topology evidence="2">Multi-pass membrane protein</topology>
    </subcellularLocation>
</comment>
<dbReference type="CDD" id="cd06225">
    <property type="entry name" value="HAMP"/>
    <property type="match status" value="1"/>
</dbReference>
<keyword evidence="18" id="KW-1185">Reference proteome</keyword>
<keyword evidence="11 14" id="KW-1133">Transmembrane helix</keyword>
<comment type="caution">
    <text evidence="17">The sequence shown here is derived from an EMBL/GenBank/DDBJ whole genome shotgun (WGS) entry which is preliminary data.</text>
</comment>
<evidence type="ECO:0000256" key="14">
    <source>
        <dbReference type="SAM" id="Phobius"/>
    </source>
</evidence>
<dbReference type="InterPro" id="IPR003660">
    <property type="entry name" value="HAMP_dom"/>
</dbReference>
<evidence type="ECO:0000256" key="8">
    <source>
        <dbReference type="ARBA" id="ARBA00022741"/>
    </source>
</evidence>
<dbReference type="CDD" id="cd00082">
    <property type="entry name" value="HisKA"/>
    <property type="match status" value="1"/>
</dbReference>
<protein>
    <recommendedName>
        <fullName evidence="3">histidine kinase</fullName>
        <ecNumber evidence="3">2.7.13.3</ecNumber>
    </recommendedName>
</protein>
<dbReference type="OrthoDB" id="9813151at2"/>
<organism evidence="17 18">
    <name type="scientific">Niallia nealsonii</name>
    <dbReference type="NCBI Taxonomy" id="115979"/>
    <lineage>
        <taxon>Bacteria</taxon>
        <taxon>Bacillati</taxon>
        <taxon>Bacillota</taxon>
        <taxon>Bacilli</taxon>
        <taxon>Bacillales</taxon>
        <taxon>Bacillaceae</taxon>
        <taxon>Niallia</taxon>
    </lineage>
</organism>